<proteinExistence type="inferred from homology"/>
<dbReference type="Proteomes" id="UP000241769">
    <property type="component" value="Unassembled WGS sequence"/>
</dbReference>
<organism evidence="3 4">
    <name type="scientific">Planoprotostelium fungivorum</name>
    <dbReference type="NCBI Taxonomy" id="1890364"/>
    <lineage>
        <taxon>Eukaryota</taxon>
        <taxon>Amoebozoa</taxon>
        <taxon>Evosea</taxon>
        <taxon>Variosea</taxon>
        <taxon>Cavosteliida</taxon>
        <taxon>Cavosteliaceae</taxon>
        <taxon>Planoprotostelium</taxon>
    </lineage>
</organism>
<sequence>MNGYRSIIIITGGTSGVGYHASLYIAKNRPDSLIIIASRTSAGAAESINRENRRNNVIYLPIDLSDRDDVRRFAAQLSSYPPISALVLNAGLQITSGLFFTKDGIEKTLAVNHVGHALLFSLLKPKLTDDARIVCTSSGMHDAEGKKRLPQPHYTSAAQLAHPTPSETNHTNMEGRRRYAVSKLCNILFTYALHRRFTQMKSPRRWTIISMTPGLVPGTQLARDASPFVRWIWNHILPWMIPIIRWAVPNTHSAKESGENLAKLVIDRDYTDTSGIYYDGLHQTATTKTNKKTCSNGP</sequence>
<comment type="similarity">
    <text evidence="1">Belongs to the short-chain dehydrogenases/reductases (SDR) family.</text>
</comment>
<protein>
    <submittedName>
        <fullName evidence="3">Short-chain dehydrogenase</fullName>
    </submittedName>
</protein>
<dbReference type="InterPro" id="IPR036291">
    <property type="entry name" value="NAD(P)-bd_dom_sf"/>
</dbReference>
<dbReference type="PANTHER" id="PTHR24320">
    <property type="entry name" value="RETINOL DEHYDROGENASE"/>
    <property type="match status" value="1"/>
</dbReference>
<accession>A0A2P6NZW2</accession>
<keyword evidence="2" id="KW-0560">Oxidoreductase</keyword>
<evidence type="ECO:0000256" key="2">
    <source>
        <dbReference type="ARBA" id="ARBA00023002"/>
    </source>
</evidence>
<evidence type="ECO:0000256" key="1">
    <source>
        <dbReference type="ARBA" id="ARBA00006484"/>
    </source>
</evidence>
<dbReference type="STRING" id="1890364.A0A2P6NZW2"/>
<evidence type="ECO:0000313" key="3">
    <source>
        <dbReference type="EMBL" id="PRP89515.1"/>
    </source>
</evidence>
<reference evidence="3 4" key="1">
    <citation type="journal article" date="2018" name="Genome Biol. Evol.">
        <title>Multiple Roots of Fruiting Body Formation in Amoebozoa.</title>
        <authorList>
            <person name="Hillmann F."/>
            <person name="Forbes G."/>
            <person name="Novohradska S."/>
            <person name="Ferling I."/>
            <person name="Riege K."/>
            <person name="Groth M."/>
            <person name="Westermann M."/>
            <person name="Marz M."/>
            <person name="Spaller T."/>
            <person name="Winckler T."/>
            <person name="Schaap P."/>
            <person name="Glockner G."/>
        </authorList>
    </citation>
    <scope>NUCLEOTIDE SEQUENCE [LARGE SCALE GENOMIC DNA]</scope>
    <source>
        <strain evidence="3 4">Jena</strain>
    </source>
</reference>
<comment type="caution">
    <text evidence="3">The sequence shown here is derived from an EMBL/GenBank/DDBJ whole genome shotgun (WGS) entry which is preliminary data.</text>
</comment>
<dbReference type="PANTHER" id="PTHR24320:SF152">
    <property type="entry name" value="SHORT-CHAIN DEHYDROGENASE_REDUCTASE FAMILY PROTEIN"/>
    <property type="match status" value="1"/>
</dbReference>
<dbReference type="Gene3D" id="3.40.50.720">
    <property type="entry name" value="NAD(P)-binding Rossmann-like Domain"/>
    <property type="match status" value="1"/>
</dbReference>
<dbReference type="InParanoid" id="A0A2P6NZW2"/>
<dbReference type="InterPro" id="IPR002347">
    <property type="entry name" value="SDR_fam"/>
</dbReference>
<dbReference type="GO" id="GO:0016491">
    <property type="term" value="F:oxidoreductase activity"/>
    <property type="evidence" value="ECO:0007669"/>
    <property type="project" value="UniProtKB-KW"/>
</dbReference>
<name>A0A2P6NZW2_9EUKA</name>
<dbReference type="AlphaFoldDB" id="A0A2P6NZW2"/>
<keyword evidence="4" id="KW-1185">Reference proteome</keyword>
<dbReference type="Pfam" id="PF00106">
    <property type="entry name" value="adh_short"/>
    <property type="match status" value="1"/>
</dbReference>
<dbReference type="SUPFAM" id="SSF51735">
    <property type="entry name" value="NAD(P)-binding Rossmann-fold domains"/>
    <property type="match status" value="1"/>
</dbReference>
<dbReference type="OrthoDB" id="542013at2759"/>
<dbReference type="EMBL" id="MDYQ01000002">
    <property type="protein sequence ID" value="PRP89515.1"/>
    <property type="molecule type" value="Genomic_DNA"/>
</dbReference>
<gene>
    <name evidence="3" type="ORF">PROFUN_00779</name>
</gene>
<evidence type="ECO:0000313" key="4">
    <source>
        <dbReference type="Proteomes" id="UP000241769"/>
    </source>
</evidence>